<feature type="transmembrane region" description="Helical" evidence="1">
    <location>
        <begin position="120"/>
        <end position="138"/>
    </location>
</feature>
<dbReference type="KEGG" id="ndv:NDEV_2047"/>
<accession>A0A128A638</accession>
<reference evidence="3" key="1">
    <citation type="submission" date="2015-10" db="EMBL/GenBank/DDBJ databases">
        <authorList>
            <person name="Lehtovirta-Morley L.E."/>
            <person name="Vieille C."/>
        </authorList>
    </citation>
    <scope>NUCLEOTIDE SEQUENCE [LARGE SCALE GENOMIC DNA]</scope>
</reference>
<dbReference type="AlphaFoldDB" id="A0A128A638"/>
<evidence type="ECO:0000256" key="1">
    <source>
        <dbReference type="SAM" id="Phobius"/>
    </source>
</evidence>
<keyword evidence="3" id="KW-1185">Reference proteome</keyword>
<evidence type="ECO:0000313" key="3">
    <source>
        <dbReference type="Proteomes" id="UP000196239"/>
    </source>
</evidence>
<name>A0A128A638_9ARCH</name>
<sequence>MVDEKMVDIHTPDGAVKLLTDWIVENMYEEIKNRESTDIIDITPSELLDKIVSLYQGDELHRIIRTAVFDAIENVKSDKVTDAHEKFIEGVAVDTPKDKAQNIIESKVPTKKKTGKSAKISGIVIAICAVIIITSLVHTDSKYWGLTDTQRSKIKAMENTCDANGAAAWLQSGQYDQAFHDRCYGAIDSQIQQFRSLNQK</sequence>
<dbReference type="EMBL" id="LN890280">
    <property type="protein sequence ID" value="CUR52809.1"/>
    <property type="molecule type" value="Genomic_DNA"/>
</dbReference>
<organism evidence="2 3">
    <name type="scientific">Nitrosotalea devaniterrae</name>
    <dbReference type="NCBI Taxonomy" id="1078905"/>
    <lineage>
        <taxon>Archaea</taxon>
        <taxon>Nitrososphaerota</taxon>
        <taxon>Nitrososphaeria</taxon>
        <taxon>Nitrosotaleales</taxon>
        <taxon>Nitrosotaleaceae</taxon>
        <taxon>Nitrosotalea</taxon>
    </lineage>
</organism>
<gene>
    <name evidence="2" type="ORF">NDEV_2047</name>
</gene>
<dbReference type="Proteomes" id="UP000196239">
    <property type="component" value="Chromosome 1"/>
</dbReference>
<keyword evidence="1" id="KW-0472">Membrane</keyword>
<keyword evidence="1" id="KW-0812">Transmembrane</keyword>
<evidence type="ECO:0000313" key="2">
    <source>
        <dbReference type="EMBL" id="CUR52809.1"/>
    </source>
</evidence>
<keyword evidence="1" id="KW-1133">Transmembrane helix</keyword>
<protein>
    <submittedName>
        <fullName evidence="2">Uncharacterized protein</fullName>
    </submittedName>
</protein>
<proteinExistence type="predicted"/>